<gene>
    <name evidence="2" type="ORF">COCSUDRAFT_33755</name>
</gene>
<sequence>MHDISQDSSITASHTEKSGRTKGARNTAEARMSGQAVTVWSFAERLECLSVWAPAAVIVRSKGCILSERHKTVCHPRPHHTSTNLRCPKGLATNIKGRKNTWYPLCPTVILSLETPPECHLCLHTLMPHKISRSTHSAPKVKHICKDSKSHCQTLPAHPKPSQVLRPQQLQPTSSESFRSTHHRSSFWRPLTDSHGAEYPQFGPSDTHKAPT</sequence>
<evidence type="ECO:0000313" key="3">
    <source>
        <dbReference type="Proteomes" id="UP000007264"/>
    </source>
</evidence>
<organism evidence="2 3">
    <name type="scientific">Coccomyxa subellipsoidea (strain C-169)</name>
    <name type="common">Green microalga</name>
    <dbReference type="NCBI Taxonomy" id="574566"/>
    <lineage>
        <taxon>Eukaryota</taxon>
        <taxon>Viridiplantae</taxon>
        <taxon>Chlorophyta</taxon>
        <taxon>core chlorophytes</taxon>
        <taxon>Trebouxiophyceae</taxon>
        <taxon>Trebouxiophyceae incertae sedis</taxon>
        <taxon>Coccomyxaceae</taxon>
        <taxon>Coccomyxa</taxon>
        <taxon>Coccomyxa subellipsoidea</taxon>
    </lineage>
</organism>
<keyword evidence="3" id="KW-1185">Reference proteome</keyword>
<evidence type="ECO:0000313" key="2">
    <source>
        <dbReference type="EMBL" id="EIE20994.1"/>
    </source>
</evidence>
<accession>I0YRH5</accession>
<reference evidence="2 3" key="1">
    <citation type="journal article" date="2012" name="Genome Biol.">
        <title>The genome of the polar eukaryotic microalga coccomyxa subellipsoidea reveals traits of cold adaptation.</title>
        <authorList>
            <person name="Blanc G."/>
            <person name="Agarkova I."/>
            <person name="Grimwood J."/>
            <person name="Kuo A."/>
            <person name="Brueggeman A."/>
            <person name="Dunigan D."/>
            <person name="Gurnon J."/>
            <person name="Ladunga I."/>
            <person name="Lindquist E."/>
            <person name="Lucas S."/>
            <person name="Pangilinan J."/>
            <person name="Proschold T."/>
            <person name="Salamov A."/>
            <person name="Schmutz J."/>
            <person name="Weeks D."/>
            <person name="Yamada T."/>
            <person name="Claverie J.M."/>
            <person name="Grigoriev I."/>
            <person name="Van Etten J."/>
            <person name="Lomsadze A."/>
            <person name="Borodovsky M."/>
        </authorList>
    </citation>
    <scope>NUCLEOTIDE SEQUENCE [LARGE SCALE GENOMIC DNA]</scope>
    <source>
        <strain evidence="2 3">C-169</strain>
    </source>
</reference>
<dbReference type="KEGG" id="csl:COCSUDRAFT_33755"/>
<feature type="region of interest" description="Disordered" evidence="1">
    <location>
        <begin position="151"/>
        <end position="212"/>
    </location>
</feature>
<proteinExistence type="predicted"/>
<dbReference type="EMBL" id="AGSI01000013">
    <property type="protein sequence ID" value="EIE20994.1"/>
    <property type="molecule type" value="Genomic_DNA"/>
</dbReference>
<dbReference type="RefSeq" id="XP_005645538.1">
    <property type="nucleotide sequence ID" value="XM_005645481.1"/>
</dbReference>
<dbReference type="AlphaFoldDB" id="I0YRH5"/>
<dbReference type="Proteomes" id="UP000007264">
    <property type="component" value="Unassembled WGS sequence"/>
</dbReference>
<dbReference type="GeneID" id="17038992"/>
<name>I0YRH5_COCSC</name>
<feature type="region of interest" description="Disordered" evidence="1">
    <location>
        <begin position="1"/>
        <end position="30"/>
    </location>
</feature>
<feature type="compositionally biased region" description="Polar residues" evidence="1">
    <location>
        <begin position="1"/>
        <end position="13"/>
    </location>
</feature>
<evidence type="ECO:0000256" key="1">
    <source>
        <dbReference type="SAM" id="MobiDB-lite"/>
    </source>
</evidence>
<comment type="caution">
    <text evidence="2">The sequence shown here is derived from an EMBL/GenBank/DDBJ whole genome shotgun (WGS) entry which is preliminary data.</text>
</comment>
<protein>
    <submittedName>
        <fullName evidence="2">Uncharacterized protein</fullName>
    </submittedName>
</protein>
<feature type="compositionally biased region" description="Polar residues" evidence="1">
    <location>
        <begin position="165"/>
        <end position="178"/>
    </location>
</feature>